<evidence type="ECO:0000313" key="2">
    <source>
        <dbReference type="Proteomes" id="UP000187209"/>
    </source>
</evidence>
<dbReference type="Proteomes" id="UP000187209">
    <property type="component" value="Unassembled WGS sequence"/>
</dbReference>
<accession>A0A1R2BBQ1</accession>
<sequence>MDFTPEKPSLECFSSIRSSSFANISDLPFWTESSEIQTSREDRFSTSMLMNLREESNKPYSKLINITVMRPGHNPKKLLLPLFFQEKTENQIHFISNQPKSRRSCSVGSVNSYSYIQKQLQTDEKKIITTTTNNTQSNFDIIEIIPDLFKDKVDYNYEKELKISGININLPEYTINPTLSFCKVCGETSMSIVEKEVSRVGNFLDKIQNAFCCCIYGMPIGSGELTHRCSNCKAILFRFNE</sequence>
<gene>
    <name evidence="1" type="ORF">SteCoe_26961</name>
</gene>
<dbReference type="AlphaFoldDB" id="A0A1R2BBQ1"/>
<evidence type="ECO:0008006" key="3">
    <source>
        <dbReference type="Google" id="ProtNLM"/>
    </source>
</evidence>
<evidence type="ECO:0000313" key="1">
    <source>
        <dbReference type="EMBL" id="OMJ74177.1"/>
    </source>
</evidence>
<comment type="caution">
    <text evidence="1">The sequence shown here is derived from an EMBL/GenBank/DDBJ whole genome shotgun (WGS) entry which is preliminary data.</text>
</comment>
<proteinExistence type="predicted"/>
<organism evidence="1 2">
    <name type="scientific">Stentor coeruleus</name>
    <dbReference type="NCBI Taxonomy" id="5963"/>
    <lineage>
        <taxon>Eukaryota</taxon>
        <taxon>Sar</taxon>
        <taxon>Alveolata</taxon>
        <taxon>Ciliophora</taxon>
        <taxon>Postciliodesmatophora</taxon>
        <taxon>Heterotrichea</taxon>
        <taxon>Heterotrichida</taxon>
        <taxon>Stentoridae</taxon>
        <taxon>Stentor</taxon>
    </lineage>
</organism>
<dbReference type="EMBL" id="MPUH01000769">
    <property type="protein sequence ID" value="OMJ74177.1"/>
    <property type="molecule type" value="Genomic_DNA"/>
</dbReference>
<name>A0A1R2BBQ1_9CILI</name>
<keyword evidence="2" id="KW-1185">Reference proteome</keyword>
<protein>
    <recommendedName>
        <fullName evidence="3">LITAF domain-containing protein</fullName>
    </recommendedName>
</protein>
<reference evidence="1 2" key="1">
    <citation type="submission" date="2016-11" db="EMBL/GenBank/DDBJ databases">
        <title>The macronuclear genome of Stentor coeruleus: a giant cell with tiny introns.</title>
        <authorList>
            <person name="Slabodnick M."/>
            <person name="Ruby J.G."/>
            <person name="Reiff S.B."/>
            <person name="Swart E.C."/>
            <person name="Gosai S."/>
            <person name="Prabakaran S."/>
            <person name="Witkowska E."/>
            <person name="Larue G.E."/>
            <person name="Fisher S."/>
            <person name="Freeman R.M."/>
            <person name="Gunawardena J."/>
            <person name="Chu W."/>
            <person name="Stover N.A."/>
            <person name="Gregory B.D."/>
            <person name="Nowacki M."/>
            <person name="Derisi J."/>
            <person name="Roy S.W."/>
            <person name="Marshall W.F."/>
            <person name="Sood P."/>
        </authorList>
    </citation>
    <scope>NUCLEOTIDE SEQUENCE [LARGE SCALE GENOMIC DNA]</scope>
    <source>
        <strain evidence="1">WM001</strain>
    </source>
</reference>